<dbReference type="AlphaFoldDB" id="A0A919WEP8"/>
<dbReference type="Proteomes" id="UP000682111">
    <property type="component" value="Unassembled WGS sequence"/>
</dbReference>
<protein>
    <recommendedName>
        <fullName evidence="4">DUF2627 domain-containing protein</fullName>
    </recommendedName>
</protein>
<organism evidence="2 3">
    <name type="scientific">Robertmurraya siralis</name>
    <dbReference type="NCBI Taxonomy" id="77777"/>
    <lineage>
        <taxon>Bacteria</taxon>
        <taxon>Bacillati</taxon>
        <taxon>Bacillota</taxon>
        <taxon>Bacilli</taxon>
        <taxon>Bacillales</taxon>
        <taxon>Bacillaceae</taxon>
        <taxon>Robertmurraya</taxon>
    </lineage>
</organism>
<sequence length="87" mass="9937">MRIFMIRIIALLILVIPGIIAAYGIKMMRDMVFGITIGPFTSSLLWLQFISGLLLFLAGLAFIGGFILHRDRKKNKVQNRFKLDKKL</sequence>
<keyword evidence="3" id="KW-1185">Reference proteome</keyword>
<feature type="transmembrane region" description="Helical" evidence="1">
    <location>
        <begin position="45"/>
        <end position="68"/>
    </location>
</feature>
<accession>A0A919WEP8</accession>
<reference evidence="2" key="1">
    <citation type="submission" date="2021-03" db="EMBL/GenBank/DDBJ databases">
        <title>Antimicrobial resistance genes in bacteria isolated from Japanese honey, and their potential for conferring macrolide and lincosamide resistance in the American foulbrood pathogen Paenibacillus larvae.</title>
        <authorList>
            <person name="Okamoto M."/>
            <person name="Kumagai M."/>
            <person name="Kanamori H."/>
            <person name="Takamatsu D."/>
        </authorList>
    </citation>
    <scope>NUCLEOTIDE SEQUENCE</scope>
    <source>
        <strain evidence="2">J27TS8</strain>
    </source>
</reference>
<evidence type="ECO:0000256" key="1">
    <source>
        <dbReference type="SAM" id="Phobius"/>
    </source>
</evidence>
<keyword evidence="1" id="KW-0472">Membrane</keyword>
<evidence type="ECO:0000313" key="3">
    <source>
        <dbReference type="Proteomes" id="UP000682111"/>
    </source>
</evidence>
<gene>
    <name evidence="2" type="primary">yqzF</name>
    <name evidence="2" type="ORF">J27TS8_05930</name>
</gene>
<comment type="caution">
    <text evidence="2">The sequence shown here is derived from an EMBL/GenBank/DDBJ whole genome shotgun (WGS) entry which is preliminary data.</text>
</comment>
<evidence type="ECO:0000313" key="2">
    <source>
        <dbReference type="EMBL" id="GIN60600.1"/>
    </source>
</evidence>
<evidence type="ECO:0008006" key="4">
    <source>
        <dbReference type="Google" id="ProtNLM"/>
    </source>
</evidence>
<dbReference type="EMBL" id="BORC01000001">
    <property type="protein sequence ID" value="GIN60600.1"/>
    <property type="molecule type" value="Genomic_DNA"/>
</dbReference>
<dbReference type="InterPro" id="IPR020138">
    <property type="entry name" value="Uncharacterised_YqzF"/>
</dbReference>
<proteinExistence type="predicted"/>
<name>A0A919WEP8_9BACI</name>
<keyword evidence="1" id="KW-0812">Transmembrane</keyword>
<dbReference type="Pfam" id="PF11118">
    <property type="entry name" value="DUF2627"/>
    <property type="match status" value="1"/>
</dbReference>
<keyword evidence="1" id="KW-1133">Transmembrane helix</keyword>